<evidence type="ECO:0000313" key="2">
    <source>
        <dbReference type="Proteomes" id="UP000729402"/>
    </source>
</evidence>
<dbReference type="Proteomes" id="UP000729402">
    <property type="component" value="Unassembled WGS sequence"/>
</dbReference>
<accession>A0A8J5RZR2</accession>
<organism evidence="1 2">
    <name type="scientific">Zizania palustris</name>
    <name type="common">Northern wild rice</name>
    <dbReference type="NCBI Taxonomy" id="103762"/>
    <lineage>
        <taxon>Eukaryota</taxon>
        <taxon>Viridiplantae</taxon>
        <taxon>Streptophyta</taxon>
        <taxon>Embryophyta</taxon>
        <taxon>Tracheophyta</taxon>
        <taxon>Spermatophyta</taxon>
        <taxon>Magnoliopsida</taxon>
        <taxon>Liliopsida</taxon>
        <taxon>Poales</taxon>
        <taxon>Poaceae</taxon>
        <taxon>BOP clade</taxon>
        <taxon>Oryzoideae</taxon>
        <taxon>Oryzeae</taxon>
        <taxon>Zizaniinae</taxon>
        <taxon>Zizania</taxon>
    </lineage>
</organism>
<sequence length="69" mass="7004">MGIGGLDGATSSMVHSDGLCSVLRPAIEVGLSLFGGESDGPGLRSDEGFNLEDILSILESVASYPGFDS</sequence>
<protein>
    <submittedName>
        <fullName evidence="1">Uncharacterized protein</fullName>
    </submittedName>
</protein>
<keyword evidence="2" id="KW-1185">Reference proteome</keyword>
<reference evidence="1" key="2">
    <citation type="submission" date="2021-02" db="EMBL/GenBank/DDBJ databases">
        <authorList>
            <person name="Kimball J.A."/>
            <person name="Haas M.W."/>
            <person name="Macchietto M."/>
            <person name="Kono T."/>
            <person name="Duquette J."/>
            <person name="Shao M."/>
        </authorList>
    </citation>
    <scope>NUCLEOTIDE SEQUENCE</scope>
    <source>
        <tissue evidence="1">Fresh leaf tissue</tissue>
    </source>
</reference>
<reference evidence="1" key="1">
    <citation type="journal article" date="2021" name="bioRxiv">
        <title>Whole Genome Assembly and Annotation of Northern Wild Rice, Zizania palustris L., Supports a Whole Genome Duplication in the Zizania Genus.</title>
        <authorList>
            <person name="Haas M."/>
            <person name="Kono T."/>
            <person name="Macchietto M."/>
            <person name="Millas R."/>
            <person name="McGilp L."/>
            <person name="Shao M."/>
            <person name="Duquette J."/>
            <person name="Hirsch C.N."/>
            <person name="Kimball J."/>
        </authorList>
    </citation>
    <scope>NUCLEOTIDE SEQUENCE</scope>
    <source>
        <tissue evidence="1">Fresh leaf tissue</tissue>
    </source>
</reference>
<name>A0A8J5RZR2_ZIZPA</name>
<comment type="caution">
    <text evidence="1">The sequence shown here is derived from an EMBL/GenBank/DDBJ whole genome shotgun (WGS) entry which is preliminary data.</text>
</comment>
<evidence type="ECO:0000313" key="1">
    <source>
        <dbReference type="EMBL" id="KAG8056842.1"/>
    </source>
</evidence>
<dbReference type="AlphaFoldDB" id="A0A8J5RZR2"/>
<proteinExistence type="predicted"/>
<gene>
    <name evidence="1" type="ORF">GUJ93_ZPchr0002g26802</name>
</gene>
<dbReference type="EMBL" id="JAAALK010000287">
    <property type="protein sequence ID" value="KAG8056842.1"/>
    <property type="molecule type" value="Genomic_DNA"/>
</dbReference>